<dbReference type="PANTHER" id="PTHR43196">
    <property type="entry name" value="SULFATE ADENYLYLTRANSFERASE SUBUNIT 2"/>
    <property type="match status" value="1"/>
</dbReference>
<organism evidence="2 3">
    <name type="scientific">Paramaledivibacter caminithermalis (strain DSM 15212 / CIP 107654 / DViRD3)</name>
    <name type="common">Clostridium caminithermale</name>
    <dbReference type="NCBI Taxonomy" id="1121301"/>
    <lineage>
        <taxon>Bacteria</taxon>
        <taxon>Bacillati</taxon>
        <taxon>Bacillota</taxon>
        <taxon>Clostridia</taxon>
        <taxon>Peptostreptococcales</taxon>
        <taxon>Caminicellaceae</taxon>
        <taxon>Paramaledivibacter</taxon>
    </lineage>
</organism>
<proteinExistence type="predicted"/>
<keyword evidence="3" id="KW-1185">Reference proteome</keyword>
<evidence type="ECO:0000313" key="2">
    <source>
        <dbReference type="EMBL" id="SHK19243.1"/>
    </source>
</evidence>
<accession>A0A1M6QGP5</accession>
<dbReference type="RefSeq" id="WP_073150699.1">
    <property type="nucleotide sequence ID" value="NZ_FRAG01000034.1"/>
</dbReference>
<feature type="domain" description="Phosphoadenosine phosphosulphate reductase" evidence="1">
    <location>
        <begin position="241"/>
        <end position="418"/>
    </location>
</feature>
<name>A0A1M6QGP5_PARC5</name>
<sequence>MNFHKEKPILIGRLNRLDAETMTLTGHLGNVVALSNEEYKILKLMNGFSTFEELAKKHNKEIKYITEVYQKYQGDKKLTLLSNWNIIGWCNECKVYVSGDKCGLCGGDLSKIVFAPPCDPWICLDEEREFIVKVLKEKFDIQLPKDIFLLANNGVENNVFFWEIAYKDRIIMKIVFSSIEESNWKYQLLTTFKEIRDEEWIVFNDKTIQKTIIANKKRQEILFKNSSAFIKEQCSLFKTKPLIYFSGGKESMVMYSLFSRLGIEANVLTVAPGAEFPDDLEFMLEFKKNIEADENFNYYFYQSDGNRIIEALNSRKVLSAKDPWCRIDFKKELKNIGTKEIYKGDDFIACEGSRWYENDFRRRHPKVNFISGYQHQLWIHPIAEWTSFDIWIYMFTQSLPINPVYYKGFQRTTCWMCPIVNPFHLSRSKKYYPELWEKIKDCRLEAFGDDNSQDLPY</sequence>
<dbReference type="STRING" id="1121301.SAMN02745912_02565"/>
<gene>
    <name evidence="2" type="ORF">SAMN02745912_02565</name>
</gene>
<reference evidence="2 3" key="1">
    <citation type="submission" date="2016-11" db="EMBL/GenBank/DDBJ databases">
        <authorList>
            <person name="Jaros S."/>
            <person name="Januszkiewicz K."/>
            <person name="Wedrychowicz H."/>
        </authorList>
    </citation>
    <scope>NUCLEOTIDE SEQUENCE [LARGE SCALE GENOMIC DNA]</scope>
    <source>
        <strain evidence="2 3">DSM 15212</strain>
    </source>
</reference>
<dbReference type="Proteomes" id="UP000184465">
    <property type="component" value="Unassembled WGS sequence"/>
</dbReference>
<dbReference type="Gene3D" id="3.40.50.620">
    <property type="entry name" value="HUPs"/>
    <property type="match status" value="1"/>
</dbReference>
<dbReference type="AlphaFoldDB" id="A0A1M6QGP5"/>
<dbReference type="GO" id="GO:0016740">
    <property type="term" value="F:transferase activity"/>
    <property type="evidence" value="ECO:0007669"/>
    <property type="project" value="UniProtKB-KW"/>
</dbReference>
<dbReference type="EMBL" id="FRAG01000034">
    <property type="protein sequence ID" value="SHK19243.1"/>
    <property type="molecule type" value="Genomic_DNA"/>
</dbReference>
<dbReference type="SUPFAM" id="SSF52402">
    <property type="entry name" value="Adenine nucleotide alpha hydrolases-like"/>
    <property type="match status" value="1"/>
</dbReference>
<evidence type="ECO:0000313" key="3">
    <source>
        <dbReference type="Proteomes" id="UP000184465"/>
    </source>
</evidence>
<dbReference type="InterPro" id="IPR014729">
    <property type="entry name" value="Rossmann-like_a/b/a_fold"/>
</dbReference>
<dbReference type="OrthoDB" id="9774475at2"/>
<dbReference type="PANTHER" id="PTHR43196:SF2">
    <property type="entry name" value="PHOSPHOADENOSINE PHOSPHOSULFATE REDUCTASE"/>
    <property type="match status" value="1"/>
</dbReference>
<dbReference type="InterPro" id="IPR050128">
    <property type="entry name" value="Sulfate_adenylyltrnsfr_sub2"/>
</dbReference>
<evidence type="ECO:0000259" key="1">
    <source>
        <dbReference type="Pfam" id="PF01507"/>
    </source>
</evidence>
<protein>
    <submittedName>
        <fullName evidence="2">3'-phosphoadenosine 5'-phosphosulfate sulfotransferase (PAPS reductase)/FAD synthetase</fullName>
    </submittedName>
</protein>
<dbReference type="Pfam" id="PF01507">
    <property type="entry name" value="PAPS_reduct"/>
    <property type="match status" value="1"/>
</dbReference>
<dbReference type="InterPro" id="IPR002500">
    <property type="entry name" value="PAPS_reduct_dom"/>
</dbReference>
<keyword evidence="2" id="KW-0808">Transferase</keyword>